<evidence type="ECO:0000259" key="10">
    <source>
        <dbReference type="PROSITE" id="PS50893"/>
    </source>
</evidence>
<proteinExistence type="predicted"/>
<dbReference type="FunFam" id="3.40.50.300:FF:000854">
    <property type="entry name" value="Multidrug ABC transporter ATP-binding protein"/>
    <property type="match status" value="1"/>
</dbReference>
<evidence type="ECO:0000256" key="5">
    <source>
        <dbReference type="ARBA" id="ARBA00022741"/>
    </source>
</evidence>
<dbReference type="Pfam" id="PF00005">
    <property type="entry name" value="ABC_tran"/>
    <property type="match status" value="1"/>
</dbReference>
<comment type="caution">
    <text evidence="12">The sequence shown here is derived from an EMBL/GenBank/DDBJ whole genome shotgun (WGS) entry which is preliminary data.</text>
</comment>
<sequence>MLIRILREYLRPYRGLIALLVLLQLAGTIASLYLPSLNGRIIDQGVARGDTGYILRTGGWMLAISFVQIVATIAATYLGAKAAAGLGRDLRAGIFARVGDFSAQEVSRFGAPTLISRNTNDVTQVQTVTFMGAAMMVSAPIMMVGGIIMALREDVGLSWLVAVAVPLLALSVALVIRKMIPQFRLMQESVDWVNRVLREQITGIRVVRAFVREEREEARFAEANTQYTGTALAVGRLMAMVFPIVMLIFNASTVAVLWFGSHRVESGQMQIGELTAFMSYLMQILMSVMMATFMSMMIPRATVSAGRIVEVLDTDSTVVEPSTPVSLPSTEDAVTLDHVEFTYPGADVPVLQDVSLVAQPGRTTAIIGSTGAGKSTLLSLIPRLYDVTGGAVRIGGVDVRDAALEDVWDRIGLVPQKPYLFTGTVASNLRYGDAEATDEGLWEALRIAQAEDFVRAMPDGLDSPIAQGGTNVSGGQRQRLAIARALVAKPEIYLFDDSFSALDLSTDARLRAALRPVTRNATVIVVAQRVSTIVDADQIIVLDDGKVVGTGTHDELLETCPTYVEIVESQRSAEEAAA</sequence>
<dbReference type="SUPFAM" id="SSF52540">
    <property type="entry name" value="P-loop containing nucleoside triphosphate hydrolases"/>
    <property type="match status" value="1"/>
</dbReference>
<feature type="transmembrane region" description="Helical" evidence="9">
    <location>
        <begin position="127"/>
        <end position="151"/>
    </location>
</feature>
<dbReference type="InterPro" id="IPR039421">
    <property type="entry name" value="Type_1_exporter"/>
</dbReference>
<keyword evidence="2" id="KW-0813">Transport</keyword>
<keyword evidence="6 12" id="KW-0067">ATP-binding</keyword>
<feature type="domain" description="ABC transporter" evidence="10">
    <location>
        <begin position="334"/>
        <end position="569"/>
    </location>
</feature>
<evidence type="ECO:0000256" key="8">
    <source>
        <dbReference type="ARBA" id="ARBA00023136"/>
    </source>
</evidence>
<dbReference type="GO" id="GO:0005886">
    <property type="term" value="C:plasma membrane"/>
    <property type="evidence" value="ECO:0007669"/>
    <property type="project" value="UniProtKB-SubCell"/>
</dbReference>
<dbReference type="InterPro" id="IPR011527">
    <property type="entry name" value="ABC1_TM_dom"/>
</dbReference>
<evidence type="ECO:0000313" key="13">
    <source>
        <dbReference type="Proteomes" id="UP000588586"/>
    </source>
</evidence>
<dbReference type="PANTHER" id="PTHR43394">
    <property type="entry name" value="ATP-DEPENDENT PERMEASE MDL1, MITOCHONDRIAL"/>
    <property type="match status" value="1"/>
</dbReference>
<feature type="transmembrane region" description="Helical" evidence="9">
    <location>
        <begin position="280"/>
        <end position="298"/>
    </location>
</feature>
<dbReference type="Gene3D" id="3.40.50.300">
    <property type="entry name" value="P-loop containing nucleotide triphosphate hydrolases"/>
    <property type="match status" value="1"/>
</dbReference>
<name>A0A849HGL0_9MICO</name>
<dbReference type="SUPFAM" id="SSF90123">
    <property type="entry name" value="ABC transporter transmembrane region"/>
    <property type="match status" value="1"/>
</dbReference>
<dbReference type="CDD" id="cd18548">
    <property type="entry name" value="ABC_6TM_Tm287_like"/>
    <property type="match status" value="1"/>
</dbReference>
<dbReference type="RefSeq" id="WP_171244229.1">
    <property type="nucleotide sequence ID" value="NZ_JABEPQ010000003.1"/>
</dbReference>
<feature type="transmembrane region" description="Helical" evidence="9">
    <location>
        <begin position="53"/>
        <end position="78"/>
    </location>
</feature>
<accession>A0A849HGL0</accession>
<dbReference type="InterPro" id="IPR003593">
    <property type="entry name" value="AAA+_ATPase"/>
</dbReference>
<keyword evidence="5" id="KW-0547">Nucleotide-binding</keyword>
<keyword evidence="3" id="KW-1003">Cell membrane</keyword>
<organism evidence="12 13">
    <name type="scientific">Knoellia koreensis</name>
    <dbReference type="NCBI Taxonomy" id="2730921"/>
    <lineage>
        <taxon>Bacteria</taxon>
        <taxon>Bacillati</taxon>
        <taxon>Actinomycetota</taxon>
        <taxon>Actinomycetes</taxon>
        <taxon>Micrococcales</taxon>
        <taxon>Intrasporangiaceae</taxon>
        <taxon>Knoellia</taxon>
    </lineage>
</organism>
<evidence type="ECO:0000256" key="9">
    <source>
        <dbReference type="SAM" id="Phobius"/>
    </source>
</evidence>
<evidence type="ECO:0000256" key="4">
    <source>
        <dbReference type="ARBA" id="ARBA00022692"/>
    </source>
</evidence>
<dbReference type="Pfam" id="PF00664">
    <property type="entry name" value="ABC_membrane"/>
    <property type="match status" value="1"/>
</dbReference>
<evidence type="ECO:0000256" key="7">
    <source>
        <dbReference type="ARBA" id="ARBA00022989"/>
    </source>
</evidence>
<keyword evidence="4 9" id="KW-0812">Transmembrane</keyword>
<dbReference type="InterPro" id="IPR003439">
    <property type="entry name" value="ABC_transporter-like_ATP-bd"/>
</dbReference>
<feature type="transmembrane region" description="Helical" evidence="9">
    <location>
        <begin position="12"/>
        <end position="33"/>
    </location>
</feature>
<feature type="transmembrane region" description="Helical" evidence="9">
    <location>
        <begin position="237"/>
        <end position="260"/>
    </location>
</feature>
<dbReference type="GO" id="GO:0015421">
    <property type="term" value="F:ABC-type oligopeptide transporter activity"/>
    <property type="evidence" value="ECO:0007669"/>
    <property type="project" value="TreeGrafter"/>
</dbReference>
<evidence type="ECO:0000256" key="2">
    <source>
        <dbReference type="ARBA" id="ARBA00022448"/>
    </source>
</evidence>
<evidence type="ECO:0000256" key="6">
    <source>
        <dbReference type="ARBA" id="ARBA00022840"/>
    </source>
</evidence>
<evidence type="ECO:0000313" key="12">
    <source>
        <dbReference type="EMBL" id="NNM47095.1"/>
    </source>
</evidence>
<dbReference type="GO" id="GO:0016887">
    <property type="term" value="F:ATP hydrolysis activity"/>
    <property type="evidence" value="ECO:0007669"/>
    <property type="project" value="InterPro"/>
</dbReference>
<evidence type="ECO:0000256" key="1">
    <source>
        <dbReference type="ARBA" id="ARBA00004651"/>
    </source>
</evidence>
<dbReference type="PANTHER" id="PTHR43394:SF1">
    <property type="entry name" value="ATP-BINDING CASSETTE SUB-FAMILY B MEMBER 10, MITOCHONDRIAL"/>
    <property type="match status" value="1"/>
</dbReference>
<dbReference type="InterPro" id="IPR036640">
    <property type="entry name" value="ABC1_TM_sf"/>
</dbReference>
<dbReference type="FunFam" id="1.20.1560.10:FF:000040">
    <property type="entry name" value="Multidrug ABC transporter ATP-binding protein"/>
    <property type="match status" value="1"/>
</dbReference>
<keyword evidence="7 9" id="KW-1133">Transmembrane helix</keyword>
<dbReference type="PROSITE" id="PS50893">
    <property type="entry name" value="ABC_TRANSPORTER_2"/>
    <property type="match status" value="1"/>
</dbReference>
<dbReference type="PROSITE" id="PS00211">
    <property type="entry name" value="ABC_TRANSPORTER_1"/>
    <property type="match status" value="1"/>
</dbReference>
<dbReference type="EMBL" id="JABEPQ010000003">
    <property type="protein sequence ID" value="NNM47095.1"/>
    <property type="molecule type" value="Genomic_DNA"/>
</dbReference>
<dbReference type="AlphaFoldDB" id="A0A849HGL0"/>
<keyword evidence="13" id="KW-1185">Reference proteome</keyword>
<comment type="subcellular location">
    <subcellularLocation>
        <location evidence="1">Cell membrane</location>
        <topology evidence="1">Multi-pass membrane protein</topology>
    </subcellularLocation>
</comment>
<feature type="domain" description="ABC transmembrane type-1" evidence="11">
    <location>
        <begin position="18"/>
        <end position="300"/>
    </location>
</feature>
<feature type="transmembrane region" description="Helical" evidence="9">
    <location>
        <begin position="157"/>
        <end position="176"/>
    </location>
</feature>
<evidence type="ECO:0000256" key="3">
    <source>
        <dbReference type="ARBA" id="ARBA00022475"/>
    </source>
</evidence>
<keyword evidence="8 9" id="KW-0472">Membrane</keyword>
<dbReference type="PROSITE" id="PS50929">
    <property type="entry name" value="ABC_TM1F"/>
    <property type="match status" value="1"/>
</dbReference>
<dbReference type="InterPro" id="IPR017871">
    <property type="entry name" value="ABC_transporter-like_CS"/>
</dbReference>
<evidence type="ECO:0000259" key="11">
    <source>
        <dbReference type="PROSITE" id="PS50929"/>
    </source>
</evidence>
<protein>
    <submittedName>
        <fullName evidence="12">ABC transporter ATP-binding protein</fullName>
    </submittedName>
</protein>
<gene>
    <name evidence="12" type="ORF">HJG52_13920</name>
</gene>
<dbReference type="SMART" id="SM00382">
    <property type="entry name" value="AAA"/>
    <property type="match status" value="1"/>
</dbReference>
<dbReference type="InterPro" id="IPR027417">
    <property type="entry name" value="P-loop_NTPase"/>
</dbReference>
<dbReference type="GO" id="GO:0005524">
    <property type="term" value="F:ATP binding"/>
    <property type="evidence" value="ECO:0007669"/>
    <property type="project" value="UniProtKB-KW"/>
</dbReference>
<reference evidence="12 13" key="1">
    <citation type="submission" date="2020-04" db="EMBL/GenBank/DDBJ databases">
        <title>Knoellia sp. isolate from air conditioner.</title>
        <authorList>
            <person name="Chea S."/>
            <person name="Kim D.-U."/>
        </authorList>
    </citation>
    <scope>NUCLEOTIDE SEQUENCE [LARGE SCALE GENOMIC DNA]</scope>
    <source>
        <strain evidence="12 13">DB2414S</strain>
    </source>
</reference>
<dbReference type="Proteomes" id="UP000588586">
    <property type="component" value="Unassembled WGS sequence"/>
</dbReference>
<dbReference type="Gene3D" id="1.20.1560.10">
    <property type="entry name" value="ABC transporter type 1, transmembrane domain"/>
    <property type="match status" value="1"/>
</dbReference>